<comment type="caution">
    <text evidence="2">The sequence shown here is derived from an EMBL/GenBank/DDBJ whole genome shotgun (WGS) entry which is preliminary data.</text>
</comment>
<keyword evidence="3" id="KW-1185">Reference proteome</keyword>
<protein>
    <recommendedName>
        <fullName evidence="1">DUF7600 domain-containing protein</fullName>
    </recommendedName>
</protein>
<dbReference type="AlphaFoldDB" id="A0A9P8V1D1"/>
<dbReference type="Pfam" id="PF24539">
    <property type="entry name" value="DUF7600"/>
    <property type="match status" value="1"/>
</dbReference>
<accession>A0A9P8V1D1</accession>
<evidence type="ECO:0000313" key="3">
    <source>
        <dbReference type="Proteomes" id="UP000770015"/>
    </source>
</evidence>
<organism evidence="2 3">
    <name type="scientific">Plectosphaerella plurivora</name>
    <dbReference type="NCBI Taxonomy" id="936078"/>
    <lineage>
        <taxon>Eukaryota</taxon>
        <taxon>Fungi</taxon>
        <taxon>Dikarya</taxon>
        <taxon>Ascomycota</taxon>
        <taxon>Pezizomycotina</taxon>
        <taxon>Sordariomycetes</taxon>
        <taxon>Hypocreomycetidae</taxon>
        <taxon>Glomerellales</taxon>
        <taxon>Plectosphaerellaceae</taxon>
        <taxon>Plectosphaerella</taxon>
    </lineage>
</organism>
<reference evidence="2" key="1">
    <citation type="journal article" date="2021" name="Nat. Commun.">
        <title>Genetic determinants of endophytism in the Arabidopsis root mycobiome.</title>
        <authorList>
            <person name="Mesny F."/>
            <person name="Miyauchi S."/>
            <person name="Thiergart T."/>
            <person name="Pickel B."/>
            <person name="Atanasova L."/>
            <person name="Karlsson M."/>
            <person name="Huettel B."/>
            <person name="Barry K.W."/>
            <person name="Haridas S."/>
            <person name="Chen C."/>
            <person name="Bauer D."/>
            <person name="Andreopoulos W."/>
            <person name="Pangilinan J."/>
            <person name="LaButti K."/>
            <person name="Riley R."/>
            <person name="Lipzen A."/>
            <person name="Clum A."/>
            <person name="Drula E."/>
            <person name="Henrissat B."/>
            <person name="Kohler A."/>
            <person name="Grigoriev I.V."/>
            <person name="Martin F.M."/>
            <person name="Hacquard S."/>
        </authorList>
    </citation>
    <scope>NUCLEOTIDE SEQUENCE</scope>
    <source>
        <strain evidence="2">MPI-SDFR-AT-0117</strain>
    </source>
</reference>
<name>A0A9P8V1D1_9PEZI</name>
<evidence type="ECO:0000259" key="1">
    <source>
        <dbReference type="Pfam" id="PF24539"/>
    </source>
</evidence>
<dbReference type="EMBL" id="JAGSXJ010000042">
    <property type="protein sequence ID" value="KAH6663622.1"/>
    <property type="molecule type" value="Genomic_DNA"/>
</dbReference>
<dbReference type="Proteomes" id="UP000770015">
    <property type="component" value="Unassembled WGS sequence"/>
</dbReference>
<sequence length="195" mass="21979">MRNSVCEGDVLRSVFDMEYYEIPSHLKEKAMNIARTTFDIEREEAVLRQRGVALPLEGATAVFVSFIEVFGRRYVSGIRIVDGQGQSQTLGYRRSATEVLLDCPNPGSRIKGFGVARDRDGIRGLAVIDESGAMSRWQGEEQVTWREDLMAPDWFDLSFVFPQRLSIPSLLGQSHVARPWIGTQTFPAQIFDFTA</sequence>
<dbReference type="InterPro" id="IPR056021">
    <property type="entry name" value="DUF7600"/>
</dbReference>
<dbReference type="OrthoDB" id="5273847at2759"/>
<feature type="domain" description="DUF7600" evidence="1">
    <location>
        <begin position="26"/>
        <end position="149"/>
    </location>
</feature>
<gene>
    <name evidence="2" type="ORF">F5X68DRAFT_237480</name>
</gene>
<proteinExistence type="predicted"/>
<evidence type="ECO:0000313" key="2">
    <source>
        <dbReference type="EMBL" id="KAH6663622.1"/>
    </source>
</evidence>